<proteinExistence type="predicted"/>
<comment type="caution">
    <text evidence="1">The sequence shown here is derived from an EMBL/GenBank/DDBJ whole genome shotgun (WGS) entry which is preliminary data.</text>
</comment>
<protein>
    <recommendedName>
        <fullName evidence="3">Metal-binding protein</fullName>
    </recommendedName>
</protein>
<keyword evidence="2" id="KW-1185">Reference proteome</keyword>
<evidence type="ECO:0000313" key="2">
    <source>
        <dbReference type="Proteomes" id="UP001500967"/>
    </source>
</evidence>
<dbReference type="InterPro" id="IPR012863">
    <property type="entry name" value="DUF1636"/>
</dbReference>
<accession>A0ABN0U2W3</accession>
<dbReference type="Proteomes" id="UP001500967">
    <property type="component" value="Unassembled WGS sequence"/>
</dbReference>
<sequence>MPLLVCQTCPRYDARATGRFGPQLADALAKVAERRAEQLIAIRNVQCLGGCPQEGVVAMDAPGKTRVRFAGLDETDAEAIHAAAVAYGASATGTPGDWEIPEPLVDRLSSTTFKRCSR</sequence>
<dbReference type="Gene3D" id="3.40.30.10">
    <property type="entry name" value="Glutaredoxin"/>
    <property type="match status" value="1"/>
</dbReference>
<dbReference type="Pfam" id="PF07845">
    <property type="entry name" value="DUF1636"/>
    <property type="match status" value="1"/>
</dbReference>
<evidence type="ECO:0000313" key="1">
    <source>
        <dbReference type="EMBL" id="GAA0236806.1"/>
    </source>
</evidence>
<name>A0ABN0U2W3_9ACTN</name>
<dbReference type="RefSeq" id="WP_344648729.1">
    <property type="nucleotide sequence ID" value="NZ_BAAAGX010000009.1"/>
</dbReference>
<evidence type="ECO:0008006" key="3">
    <source>
        <dbReference type="Google" id="ProtNLM"/>
    </source>
</evidence>
<organism evidence="1 2">
    <name type="scientific">Cryptosporangium japonicum</name>
    <dbReference type="NCBI Taxonomy" id="80872"/>
    <lineage>
        <taxon>Bacteria</taxon>
        <taxon>Bacillati</taxon>
        <taxon>Actinomycetota</taxon>
        <taxon>Actinomycetes</taxon>
        <taxon>Cryptosporangiales</taxon>
        <taxon>Cryptosporangiaceae</taxon>
        <taxon>Cryptosporangium</taxon>
    </lineage>
</organism>
<gene>
    <name evidence="1" type="ORF">GCM10009539_22630</name>
</gene>
<dbReference type="EMBL" id="BAAAGX010000009">
    <property type="protein sequence ID" value="GAA0236806.1"/>
    <property type="molecule type" value="Genomic_DNA"/>
</dbReference>
<reference evidence="1 2" key="1">
    <citation type="journal article" date="2019" name="Int. J. Syst. Evol. Microbiol.">
        <title>The Global Catalogue of Microorganisms (GCM) 10K type strain sequencing project: providing services to taxonomists for standard genome sequencing and annotation.</title>
        <authorList>
            <consortium name="The Broad Institute Genomics Platform"/>
            <consortium name="The Broad Institute Genome Sequencing Center for Infectious Disease"/>
            <person name="Wu L."/>
            <person name="Ma J."/>
        </authorList>
    </citation>
    <scope>NUCLEOTIDE SEQUENCE [LARGE SCALE GENOMIC DNA]</scope>
    <source>
        <strain evidence="1 2">JCM 10425</strain>
    </source>
</reference>